<evidence type="ECO:0000256" key="1">
    <source>
        <dbReference type="SAM" id="Phobius"/>
    </source>
</evidence>
<evidence type="ECO:0000313" key="3">
    <source>
        <dbReference type="Proteomes" id="UP000241514"/>
    </source>
</evidence>
<gene>
    <name evidence="2" type="ORF">C9928_02250</name>
</gene>
<accession>A0A6N4DJ78</accession>
<dbReference type="EMBL" id="PYVG01000007">
    <property type="protein sequence ID" value="PTB89802.1"/>
    <property type="molecule type" value="Genomic_DNA"/>
</dbReference>
<sequence>MIAAFVRMTRRLGLWFLAAGITVAIIFISVFIYKYTVFEPDPPPLAACESLQVVLTANNGAEVQLHECKRGDDSWQGYEVWLHEPHNQYWQRLLTAELDGCMTLGLADNGALEVFHSAGRGHLNVARSSVIYRDVDGNPHTLSINTERVVDCPLD</sequence>
<dbReference type="Proteomes" id="UP000241514">
    <property type="component" value="Unassembled WGS sequence"/>
</dbReference>
<organism evidence="2 3">
    <name type="scientific">Pseudidiomarina aestuarii</name>
    <dbReference type="NCBI Taxonomy" id="624146"/>
    <lineage>
        <taxon>Bacteria</taxon>
        <taxon>Pseudomonadati</taxon>
        <taxon>Pseudomonadota</taxon>
        <taxon>Gammaproteobacteria</taxon>
        <taxon>Alteromonadales</taxon>
        <taxon>Idiomarinaceae</taxon>
        <taxon>Pseudidiomarina</taxon>
    </lineage>
</organism>
<protein>
    <submittedName>
        <fullName evidence="2">Uncharacterized protein</fullName>
    </submittedName>
</protein>
<keyword evidence="1" id="KW-0812">Transmembrane</keyword>
<feature type="transmembrane region" description="Helical" evidence="1">
    <location>
        <begin position="12"/>
        <end position="33"/>
    </location>
</feature>
<dbReference type="AlphaFoldDB" id="A0A6N4DJ78"/>
<proteinExistence type="predicted"/>
<name>A0A6N4DJ78_9GAMM</name>
<evidence type="ECO:0000313" key="2">
    <source>
        <dbReference type="EMBL" id="PTB89802.1"/>
    </source>
</evidence>
<keyword evidence="1" id="KW-0472">Membrane</keyword>
<comment type="caution">
    <text evidence="2">The sequence shown here is derived from an EMBL/GenBank/DDBJ whole genome shotgun (WGS) entry which is preliminary data.</text>
</comment>
<keyword evidence="1" id="KW-1133">Transmembrane helix</keyword>
<reference evidence="2 3" key="1">
    <citation type="submission" date="2018-03" db="EMBL/GenBank/DDBJ databases">
        <title>Cross-interface Injection: A General Nanoliter Liquid Handling Method Applied to Single Cells Genome Amplification Automated Nanoliter Liquid Handling Applied to Single Cell Multiple Displacement Amplification.</title>
        <authorList>
            <person name="Yun J."/>
            <person name="Xu P."/>
            <person name="Xu J."/>
            <person name="Dai X."/>
            <person name="Wang Y."/>
            <person name="Zheng X."/>
            <person name="Cao C."/>
            <person name="Yi Q."/>
            <person name="Zhu Y."/>
            <person name="Wang L."/>
            <person name="Dong Z."/>
            <person name="Huang Y."/>
            <person name="Huang L."/>
            <person name="Du W."/>
        </authorList>
    </citation>
    <scope>NUCLEOTIDE SEQUENCE [LARGE SCALE GENOMIC DNA]</scope>
    <source>
        <strain evidence="2 3">A9-4</strain>
    </source>
</reference>